<evidence type="ECO:0000313" key="1">
    <source>
        <dbReference type="EMBL" id="MEQ4481931.1"/>
    </source>
</evidence>
<comment type="caution">
    <text evidence="1">The sequence shown here is derived from an EMBL/GenBank/DDBJ whole genome shotgun (WGS) entry which is preliminary data.</text>
</comment>
<reference evidence="1 2" key="1">
    <citation type="journal article" date="2023" name="Genome Announc.">
        <title>Pan-Genome Analyses of the Genus Cohnella and Proposal of the Novel Species Cohnella silvisoli sp. nov., Isolated from Forest Soil.</title>
        <authorList>
            <person name="Wang C."/>
            <person name="Mao L."/>
            <person name="Bao G."/>
            <person name="Zhu H."/>
        </authorList>
    </citation>
    <scope>NUCLEOTIDE SEQUENCE [LARGE SCALE GENOMIC DNA]</scope>
    <source>
        <strain evidence="1 2">NL03-T5-1</strain>
    </source>
</reference>
<accession>A0ABV1KQQ5</accession>
<keyword evidence="2" id="KW-1185">Reference proteome</keyword>
<dbReference type="SUPFAM" id="SSF54909">
    <property type="entry name" value="Dimeric alpha+beta barrel"/>
    <property type="match status" value="1"/>
</dbReference>
<dbReference type="RefSeq" id="WP_232189307.1">
    <property type="nucleotide sequence ID" value="NZ_JAIOAP010000019.1"/>
</dbReference>
<name>A0ABV1KQQ5_9BACL</name>
<proteinExistence type="predicted"/>
<gene>
    <name evidence="1" type="ORF">QJS35_05945</name>
</gene>
<dbReference type="InterPro" id="IPR011008">
    <property type="entry name" value="Dimeric_a/b-barrel"/>
</dbReference>
<sequence length="97" mass="11906">MIELNVLIHIKQYREEDYLRNVDKHIENSHCSICHDIFKRTYDPRKFVTIEYRPDDEVIIKHYESEHFQLFLRELDEVLEEPIDFKKYIYNSAGSDK</sequence>
<dbReference type="Proteomes" id="UP001493487">
    <property type="component" value="Unassembled WGS sequence"/>
</dbReference>
<protein>
    <submittedName>
        <fullName evidence="1">Uncharacterized protein</fullName>
    </submittedName>
</protein>
<evidence type="ECO:0000313" key="2">
    <source>
        <dbReference type="Proteomes" id="UP001493487"/>
    </source>
</evidence>
<dbReference type="Gene3D" id="3.30.70.100">
    <property type="match status" value="1"/>
</dbReference>
<organism evidence="1 2">
    <name type="scientific">Cohnella silvisoli</name>
    <dbReference type="NCBI Taxonomy" id="2873699"/>
    <lineage>
        <taxon>Bacteria</taxon>
        <taxon>Bacillati</taxon>
        <taxon>Bacillota</taxon>
        <taxon>Bacilli</taxon>
        <taxon>Bacillales</taxon>
        <taxon>Paenibacillaceae</taxon>
        <taxon>Cohnella</taxon>
    </lineage>
</organism>
<dbReference type="EMBL" id="JASKHM010000002">
    <property type="protein sequence ID" value="MEQ4481931.1"/>
    <property type="molecule type" value="Genomic_DNA"/>
</dbReference>